<protein>
    <submittedName>
        <fullName evidence="2">Uncharacterized protein</fullName>
    </submittedName>
</protein>
<dbReference type="HOGENOM" id="CLU_1048392_0_0_9"/>
<dbReference type="KEGG" id="cob:COB47_0441"/>
<dbReference type="AlphaFoldDB" id="D9TIE0"/>
<dbReference type="EMBL" id="CP002164">
    <property type="protein sequence ID" value="ADL41772.1"/>
    <property type="molecule type" value="Genomic_DNA"/>
</dbReference>
<evidence type="ECO:0000256" key="1">
    <source>
        <dbReference type="SAM" id="Coils"/>
    </source>
</evidence>
<feature type="coiled-coil region" evidence="1">
    <location>
        <begin position="218"/>
        <end position="260"/>
    </location>
</feature>
<keyword evidence="3" id="KW-1185">Reference proteome</keyword>
<evidence type="ECO:0000313" key="2">
    <source>
        <dbReference type="EMBL" id="ADL41772.1"/>
    </source>
</evidence>
<name>D9TIE0_CALOO</name>
<proteinExistence type="predicted"/>
<sequence>MNKRNKLLISLFIISFLLLSVVCIKFYFSNNNASLTKTNSNLVYANIETSKNSNEQIQNSLDENLKKSFEVLLKTEDVRLNYNVPPEILTLDYEKYFSDEKAKYLYKFIKDNFYSIYTDMYIKLDYETKQKFKKGYEEYLKEYQNNIFNIEKYAQYKIDKVAIYYYEKFLKDLIKNPSDWQNIWKEFRTIVIEHKARSLLVKFEPDVKKNIFFSTPEGKALTKQNNLTEEAIEKEREEYQKILEEKKKEVAQELDKWAKQNGIVE</sequence>
<organism evidence="2 3">
    <name type="scientific">Caldicellulosiruptor obsidiansis (strain ATCC BAA-2073 / JCM 16842 / OB47)</name>
    <dbReference type="NCBI Taxonomy" id="608506"/>
    <lineage>
        <taxon>Bacteria</taxon>
        <taxon>Bacillati</taxon>
        <taxon>Bacillota</taxon>
        <taxon>Bacillota incertae sedis</taxon>
        <taxon>Caldicellulosiruptorales</taxon>
        <taxon>Caldicellulosiruptoraceae</taxon>
        <taxon>Caldicellulosiruptor</taxon>
    </lineage>
</organism>
<gene>
    <name evidence="2" type="ordered locus">COB47_0441</name>
</gene>
<accession>D9TIE0</accession>
<reference evidence="2 3" key="1">
    <citation type="journal article" date="2010" name="J. Bacteriol.">
        <title>Complete genome sequence of the cellulolytic thermophile Caldicellulosiruptor obsidiansis OB47T.</title>
        <authorList>
            <person name="Elkins J.G."/>
            <person name="Lochner A."/>
            <person name="Hamilton-Brehm S.D."/>
            <person name="Davenport K.W."/>
            <person name="Podar M."/>
            <person name="Brown S.D."/>
            <person name="Land M.L."/>
            <person name="Hauser L.J."/>
            <person name="Klingeman D.M."/>
            <person name="Raman B."/>
            <person name="Goodwin L.A."/>
            <person name="Tapia R."/>
            <person name="Meincke L.J."/>
            <person name="Detter J.C."/>
            <person name="Bruce D.C."/>
            <person name="Han C.S."/>
            <person name="Palumbo A.V."/>
            <person name="Cottingham R.W."/>
            <person name="Keller M."/>
            <person name="Graham D.E."/>
        </authorList>
    </citation>
    <scope>NUCLEOTIDE SEQUENCE [LARGE SCALE GENOMIC DNA]</scope>
    <source>
        <strain evidence="3">ATCC BAA-2073 / strain OB47</strain>
    </source>
</reference>
<evidence type="ECO:0000313" key="3">
    <source>
        <dbReference type="Proteomes" id="UP000000347"/>
    </source>
</evidence>
<dbReference type="Proteomes" id="UP000000347">
    <property type="component" value="Chromosome"/>
</dbReference>
<dbReference type="RefSeq" id="WP_013289778.1">
    <property type="nucleotide sequence ID" value="NC_014392.1"/>
</dbReference>
<dbReference type="OrthoDB" id="1716025at2"/>
<keyword evidence="1" id="KW-0175">Coiled coil</keyword>